<keyword evidence="5" id="KW-0449">Lipoprotein</keyword>
<dbReference type="Pfam" id="PF13928">
    <property type="entry name" value="Flocculin_t3"/>
    <property type="match status" value="1"/>
</dbReference>
<proteinExistence type="predicted"/>
<dbReference type="AlphaFoldDB" id="A0A0C7N5Y5"/>
<evidence type="ECO:0000256" key="6">
    <source>
        <dbReference type="SAM" id="MobiDB-lite"/>
    </source>
</evidence>
<evidence type="ECO:0000256" key="1">
    <source>
        <dbReference type="ARBA" id="ARBA00004589"/>
    </source>
</evidence>
<sequence>MHFLRNAALGMAMAAQSLALVSNSSSSSSGVVGNYIVSTTTGSTTSFGDMYVFLHTTELQVSAPVDGITFELDRRLGGLPGADENGDSVFKFDYGTAELNSGNITVNFTSVPPSGRYNLTFPTFIGQDQNQIRGESIYTTLYENQEFNSTIDYVPLPSDRAVFNSIEYDSQNQAYFYLNIPKEAYLGGFTFNTTGPKSYSYIAYSFDFGFTRTPDDSGATSDSFDDPASTDSTNDSVYPQDYELDTSSGGINFVYNGNISTATTSMAGDDTISYIGTYIKFEVTPPTGTNVFELDATLSFNGDQKLTYSFHNYGHGPGFLNAYEIPAVTVGAGSASSPSSAGSSSASSAAASSGSASAVASSSAASSGFNSSSGASFPASSGSSVLFPSASSNGSMVYPGSSASSGSASGSGFASSSVFGSSSSAVAGSKNISAGASTTTTQKLSTTVITTCPICTGKDKTTAVGVSTVTTTIGGVMTEYTTYCPLTAQTASLSVSSGATVSASVAISEVSSGVYTVYTTYCPYTSSSGAATVGAASSASSYSSSTTALLSQYEAGARSLTFSLGALLLSMLALI</sequence>
<feature type="region of interest" description="Disordered" evidence="6">
    <location>
        <begin position="217"/>
        <end position="238"/>
    </location>
</feature>
<evidence type="ECO:0000313" key="9">
    <source>
        <dbReference type="Proteomes" id="UP000054304"/>
    </source>
</evidence>
<dbReference type="RefSeq" id="XP_022629572.1">
    <property type="nucleotide sequence ID" value="XM_022770942.1"/>
</dbReference>
<keyword evidence="9" id="KW-1185">Reference proteome</keyword>
<dbReference type="EMBL" id="LN736367">
    <property type="protein sequence ID" value="CEP63355.1"/>
    <property type="molecule type" value="Genomic_DNA"/>
</dbReference>
<dbReference type="OrthoDB" id="4036597at2759"/>
<comment type="subcellular location">
    <subcellularLocation>
        <location evidence="1">Membrane</location>
        <topology evidence="1">Lipid-anchor</topology>
        <topology evidence="1">GPI-anchor</topology>
    </subcellularLocation>
</comment>
<evidence type="ECO:0000256" key="2">
    <source>
        <dbReference type="ARBA" id="ARBA00022622"/>
    </source>
</evidence>
<organism evidence="8 9">
    <name type="scientific">Lachancea lanzarotensis</name>
    <dbReference type="NCBI Taxonomy" id="1245769"/>
    <lineage>
        <taxon>Eukaryota</taxon>
        <taxon>Fungi</taxon>
        <taxon>Dikarya</taxon>
        <taxon>Ascomycota</taxon>
        <taxon>Saccharomycotina</taxon>
        <taxon>Saccharomycetes</taxon>
        <taxon>Saccharomycetales</taxon>
        <taxon>Saccharomycetaceae</taxon>
        <taxon>Lachancea</taxon>
    </lineage>
</organism>
<feature type="chain" id="PRO_5002207727" evidence="7">
    <location>
        <begin position="20"/>
        <end position="575"/>
    </location>
</feature>
<dbReference type="GO" id="GO:0098552">
    <property type="term" value="C:side of membrane"/>
    <property type="evidence" value="ECO:0007669"/>
    <property type="project" value="UniProtKB-KW"/>
</dbReference>
<evidence type="ECO:0000256" key="3">
    <source>
        <dbReference type="ARBA" id="ARBA00022729"/>
    </source>
</evidence>
<keyword evidence="3 7" id="KW-0732">Signal</keyword>
<dbReference type="HOGENOM" id="CLU_454198_0_0_1"/>
<evidence type="ECO:0000256" key="7">
    <source>
        <dbReference type="SAM" id="SignalP"/>
    </source>
</evidence>
<protein>
    <submittedName>
        <fullName evidence="8">LALA0S08e00518g1_1</fullName>
    </submittedName>
</protein>
<dbReference type="Proteomes" id="UP000054304">
    <property type="component" value="Unassembled WGS sequence"/>
</dbReference>
<evidence type="ECO:0000256" key="4">
    <source>
        <dbReference type="ARBA" id="ARBA00023180"/>
    </source>
</evidence>
<dbReference type="InterPro" id="IPR025928">
    <property type="entry name" value="Flocculin_t3_rpt"/>
</dbReference>
<keyword evidence="4" id="KW-0325">Glycoprotein</keyword>
<name>A0A0C7N5Y5_9SACH</name>
<dbReference type="GeneID" id="34686855"/>
<gene>
    <name evidence="8" type="ORF">LALA0_S08e00518g</name>
</gene>
<accession>A0A0C7N5Y5</accession>
<evidence type="ECO:0000313" key="8">
    <source>
        <dbReference type="EMBL" id="CEP63355.1"/>
    </source>
</evidence>
<keyword evidence="2" id="KW-0336">GPI-anchor</keyword>
<evidence type="ECO:0000256" key="5">
    <source>
        <dbReference type="ARBA" id="ARBA00023288"/>
    </source>
</evidence>
<reference evidence="8 9" key="1">
    <citation type="submission" date="2014-12" db="EMBL/GenBank/DDBJ databases">
        <authorList>
            <person name="Neuveglise Cecile"/>
        </authorList>
    </citation>
    <scope>NUCLEOTIDE SEQUENCE [LARGE SCALE GENOMIC DNA]</scope>
    <source>
        <strain evidence="8 9">CBS 12615</strain>
    </source>
</reference>
<feature type="signal peptide" evidence="7">
    <location>
        <begin position="1"/>
        <end position="19"/>
    </location>
</feature>
<keyword evidence="2" id="KW-0472">Membrane</keyword>